<protein>
    <recommendedName>
        <fullName evidence="4">BZIP domain-containing protein</fullName>
    </recommendedName>
</protein>
<feature type="region of interest" description="Disordered" evidence="1">
    <location>
        <begin position="1"/>
        <end position="41"/>
    </location>
</feature>
<dbReference type="InterPro" id="IPR046347">
    <property type="entry name" value="bZIP_sf"/>
</dbReference>
<dbReference type="SUPFAM" id="SSF57959">
    <property type="entry name" value="Leucine zipper domain"/>
    <property type="match status" value="1"/>
</dbReference>
<dbReference type="Proteomes" id="UP000053328">
    <property type="component" value="Unassembled WGS sequence"/>
</dbReference>
<sequence length="415" mass="46869">MHAKEDPKGVGKGTQPKKHKPKRRVSELDEIAAKRRREQASRAQRAFRQRKEDTIASLNSCIASLNKTVEDLNSCFLDLTDELVASGWLQHDPKMTTAVQKSIERFLSVVRASQVHQRGNDDILACQSPTAVINEPPVVETHSDTSYERNPRDPKEILVESVPATSFWTEDNQLSDLQNPDCEIMQSRTDAVKIMSWLPKPGPMISIIPSFAQRLHMEAIRCGLLLVYAAESYSQKFHQVFNQVPDFYSRERLKRILIKHFDGEGNQLLVPPPESDNNMLWAGDSSCAWLNASDVARYFRTIGMDFDGSQGVATFNTYPKFFPTNLPDEQVFGATGPVSIHEGRLLEPEHQYQPQDLAPLYNQPTLSLTVNPQYLSTSNPSYTNLGHGQSHVCIDVSRLIHGEYLSLPNWTSNMY</sequence>
<dbReference type="PANTHER" id="PTHR40618:SF1">
    <property type="entry name" value="B-ZIP TRANSCRIPTION FACTOR (EUROFUNG)"/>
    <property type="match status" value="1"/>
</dbReference>
<evidence type="ECO:0000313" key="2">
    <source>
        <dbReference type="EMBL" id="KIW18018.1"/>
    </source>
</evidence>
<dbReference type="CDD" id="cd14688">
    <property type="entry name" value="bZIP_YAP"/>
    <property type="match status" value="1"/>
</dbReference>
<reference evidence="2 3" key="1">
    <citation type="submission" date="2015-01" db="EMBL/GenBank/DDBJ databases">
        <title>The Genome Sequence of Exophiala spinifera CBS89968.</title>
        <authorList>
            <consortium name="The Broad Institute Genomics Platform"/>
            <person name="Cuomo C."/>
            <person name="de Hoog S."/>
            <person name="Gorbushina A."/>
            <person name="Stielow B."/>
            <person name="Teixiera M."/>
            <person name="Abouelleil A."/>
            <person name="Chapman S.B."/>
            <person name="Priest M."/>
            <person name="Young S.K."/>
            <person name="Wortman J."/>
            <person name="Nusbaum C."/>
            <person name="Birren B."/>
        </authorList>
    </citation>
    <scope>NUCLEOTIDE SEQUENCE [LARGE SCALE GENOMIC DNA]</scope>
    <source>
        <strain evidence="2 3">CBS 89968</strain>
    </source>
</reference>
<dbReference type="RefSeq" id="XP_016238234.1">
    <property type="nucleotide sequence ID" value="XM_016376664.1"/>
</dbReference>
<dbReference type="VEuPathDB" id="FungiDB:PV08_02305"/>
<dbReference type="STRING" id="91928.A0A0D2BGD4"/>
<dbReference type="GO" id="GO:0003700">
    <property type="term" value="F:DNA-binding transcription factor activity"/>
    <property type="evidence" value="ECO:0007669"/>
    <property type="project" value="InterPro"/>
</dbReference>
<gene>
    <name evidence="2" type="ORF">PV08_02305</name>
</gene>
<dbReference type="HOGENOM" id="CLU_596115_0_0_1"/>
<organism evidence="2 3">
    <name type="scientific">Exophiala spinifera</name>
    <dbReference type="NCBI Taxonomy" id="91928"/>
    <lineage>
        <taxon>Eukaryota</taxon>
        <taxon>Fungi</taxon>
        <taxon>Dikarya</taxon>
        <taxon>Ascomycota</taxon>
        <taxon>Pezizomycotina</taxon>
        <taxon>Eurotiomycetes</taxon>
        <taxon>Chaetothyriomycetidae</taxon>
        <taxon>Chaetothyriales</taxon>
        <taxon>Herpotrichiellaceae</taxon>
        <taxon>Exophiala</taxon>
    </lineage>
</organism>
<name>A0A0D2BGD4_9EURO</name>
<evidence type="ECO:0000313" key="3">
    <source>
        <dbReference type="Proteomes" id="UP000053328"/>
    </source>
</evidence>
<dbReference type="Gene3D" id="1.20.5.170">
    <property type="match status" value="1"/>
</dbReference>
<evidence type="ECO:0008006" key="4">
    <source>
        <dbReference type="Google" id="ProtNLM"/>
    </source>
</evidence>
<dbReference type="AlphaFoldDB" id="A0A0D2BGD4"/>
<proteinExistence type="predicted"/>
<keyword evidence="3" id="KW-1185">Reference proteome</keyword>
<dbReference type="GeneID" id="27329388"/>
<evidence type="ECO:0000256" key="1">
    <source>
        <dbReference type="SAM" id="MobiDB-lite"/>
    </source>
</evidence>
<dbReference type="OrthoDB" id="3555317at2759"/>
<accession>A0A0D2BGD4</accession>
<dbReference type="EMBL" id="KN847493">
    <property type="protein sequence ID" value="KIW18018.1"/>
    <property type="molecule type" value="Genomic_DNA"/>
</dbReference>
<dbReference type="PANTHER" id="PTHR40618">
    <property type="entry name" value="B-ZIP TRANSCRIPTION FACTOR (EUROFUNG)-RELATED"/>
    <property type="match status" value="1"/>
</dbReference>
<feature type="compositionally biased region" description="Basic and acidic residues" evidence="1">
    <location>
        <begin position="24"/>
        <end position="33"/>
    </location>
</feature>